<evidence type="ECO:0000256" key="1">
    <source>
        <dbReference type="SAM" id="MobiDB-lite"/>
    </source>
</evidence>
<protein>
    <submittedName>
        <fullName evidence="2">Uncharacterized protein</fullName>
    </submittedName>
</protein>
<reference evidence="2 3" key="1">
    <citation type="submission" date="2018-06" db="EMBL/GenBank/DDBJ databases">
        <authorList>
            <consortium name="Pathogen Informatics"/>
            <person name="Doyle S."/>
        </authorList>
    </citation>
    <scope>NUCLEOTIDE SEQUENCE [LARGE SCALE GENOMIC DNA]</scope>
    <source>
        <strain evidence="2 3">NCTC11370</strain>
    </source>
</reference>
<accession>A0A377G575</accession>
<organism evidence="2 3">
    <name type="scientific">Fluoribacter dumoffii</name>
    <dbReference type="NCBI Taxonomy" id="463"/>
    <lineage>
        <taxon>Bacteria</taxon>
        <taxon>Pseudomonadati</taxon>
        <taxon>Pseudomonadota</taxon>
        <taxon>Gammaproteobacteria</taxon>
        <taxon>Legionellales</taxon>
        <taxon>Legionellaceae</taxon>
        <taxon>Fluoribacter</taxon>
    </lineage>
</organism>
<feature type="region of interest" description="Disordered" evidence="1">
    <location>
        <begin position="1304"/>
        <end position="1337"/>
    </location>
</feature>
<gene>
    <name evidence="2" type="ORF">NCTC11370_00010</name>
</gene>
<evidence type="ECO:0000313" key="2">
    <source>
        <dbReference type="EMBL" id="STO19965.1"/>
    </source>
</evidence>
<feature type="compositionally biased region" description="Basic and acidic residues" evidence="1">
    <location>
        <begin position="1315"/>
        <end position="1325"/>
    </location>
</feature>
<dbReference type="Proteomes" id="UP000254554">
    <property type="component" value="Unassembled WGS sequence"/>
</dbReference>
<sequence length="1337" mass="151225">MTMSKSESKFYYLQGSFAEIFTACGLESMVQIRKGVGPSEIERDLYARTPTFRIPGIQEQLEHYFLPDPVFYLMPQLPKDLAPYKGNYIYCDNGETKSLYYVNTEGTAEHVLIKNMVVFEQKLDSYNKHKQNPVLLNQEQIKQLVTDNGGFTHPVQASAETTPVSEYYLQGDMEGSGLKLILGSVPFFDENDPEDRVETAFVNAKDARGAYLDSHGKPAGFSFFYRADKPEQWIIIVTKNVHLPKEQHEVHILSSVDPRAFMLDKPVEVTDVDQSSLPNKIKEMQQIADSAAIGKIIGNILNSDGTIKKNPELLHDLFTGRMYPKKLFDDDEQWMALLENNTQKIMENPLVSTLHASLESPDELSKEEISDCLIEGSVLALALLNVQNSESLRNEPQVKKELYRLIHHLYKSGNIEMIPKIVNYPSNKDFFYFIDQLVVKTKSTDVLKEILDNLNVVREVHKSIQKSSNGRQLFTLLLDAGDPGPLIQRLHELTQPKANIKANILPLAMELILRNPAYPSEKLLEFLNQVPGIEQIKPELLHQFLAANFEQDHLAELFKPIQDAFAALDSLKITNPAAFTLALHSQEFRTIVAALQDGDPTKNQESGQYIELAINLDKLGLIANYSALSNDLNSVKAFNQFVKSEGLQAILHEKINQEGAEAIAQILKNPILNALLAANIKVTKSLGERILAPQGRLSAKLQEILESSEQDPLRKNALYQLAVDLDELGVLRSFEEFTADTTDFLKLIHKWCAVAGSEKLLKEQLAEAQLAPGLPALRVLGYNDYPGESFPNLLKNPQPNVIELLKWLEGRRVQNTYSREITSMALDFLFKQPDVEKLAFRDVLEFLKNTPKSSAHKGQMVEFLSDKYTDKASLTEATVVYKLLNAIGVGNEIYGLAIQDQHFKAIVQALPPMSADKDCGLITADECPDFEELKQKRNSNYILTAKELFYYNKHSNTLQKINLEALQLQKLKEQFPQTVTSLNSDQFKLLTDNAPIRQHNKVLVELAGKLKTHGFLNQYDRFAFDTQLASSFVKLIEYPILRELMLEKLKANDFGALTGILNNKIWHNFIEERIFISRAQIERLLDPVSEKSKAINILMPLALSEQKKVALQWAVIDTPTAENFRKVLFAIDGNKKLVPEARAKMIETLCLLQLGDDTKGIKARDVFSMFLNNEKFRYSLFKIEDACMKITNRWKKDQSEDAKAKAQSFAAAEHSYRTGLYETVFDGQNQPTLKKDFEAKIEKVSRNMLDVVDVRRRSLIIAIVETLAEALNALTFTGLSRAIKGTTFFSRTTSGQEMRNLHESLTEPQQIMNDYKQELAASRDENTDESAPEMKKG</sequence>
<dbReference type="GeneID" id="93291072"/>
<dbReference type="RefSeq" id="WP_010652124.1">
    <property type="nucleotide sequence ID" value="NZ_UGGT01000001.1"/>
</dbReference>
<evidence type="ECO:0000313" key="3">
    <source>
        <dbReference type="Proteomes" id="UP000254554"/>
    </source>
</evidence>
<keyword evidence="3" id="KW-1185">Reference proteome</keyword>
<proteinExistence type="predicted"/>
<name>A0A377G575_9GAMM</name>
<dbReference type="EMBL" id="UGGT01000001">
    <property type="protein sequence ID" value="STO19965.1"/>
    <property type="molecule type" value="Genomic_DNA"/>
</dbReference>
<dbReference type="OrthoDB" id="5649212at2"/>